<protein>
    <recommendedName>
        <fullName evidence="1">RIIa domain-containing protein</fullName>
    </recommendedName>
</protein>
<feature type="non-terminal residue" evidence="2">
    <location>
        <position position="1"/>
    </location>
</feature>
<dbReference type="Gene3D" id="1.20.890.10">
    <property type="entry name" value="cAMP-dependent protein kinase regulatory subunit, dimerization-anchoring domain"/>
    <property type="match status" value="1"/>
</dbReference>
<dbReference type="FunFam" id="1.20.890.10:FF:000002">
    <property type="entry name" value="cAMP-dependent protein kinase type II-alpha regulatory subunit"/>
    <property type="match status" value="1"/>
</dbReference>
<evidence type="ECO:0000313" key="2">
    <source>
        <dbReference type="EMBL" id="CEK64464.1"/>
    </source>
</evidence>
<dbReference type="EMBL" id="HACG01017599">
    <property type="protein sequence ID" value="CEK64464.1"/>
    <property type="molecule type" value="Transcribed_RNA"/>
</dbReference>
<reference evidence="2" key="1">
    <citation type="submission" date="2014-12" db="EMBL/GenBank/DDBJ databases">
        <title>Insight into the proteome of Arion vulgaris.</title>
        <authorList>
            <person name="Aradska J."/>
            <person name="Bulat T."/>
            <person name="Smidak R."/>
            <person name="Sarate P."/>
            <person name="Gangsoo J."/>
            <person name="Sialana F."/>
            <person name="Bilban M."/>
            <person name="Lubec G."/>
        </authorList>
    </citation>
    <scope>NUCLEOTIDE SEQUENCE</scope>
    <source>
        <tissue evidence="2">Skin</tissue>
    </source>
</reference>
<evidence type="ECO:0000259" key="1">
    <source>
        <dbReference type="SMART" id="SM00394"/>
    </source>
</evidence>
<dbReference type="AlphaFoldDB" id="A0A0B6Z7B5"/>
<dbReference type="Pfam" id="PF02197">
    <property type="entry name" value="RIIa"/>
    <property type="match status" value="1"/>
</dbReference>
<feature type="non-terminal residue" evidence="2">
    <location>
        <position position="73"/>
    </location>
</feature>
<dbReference type="SUPFAM" id="SSF47391">
    <property type="entry name" value="Dimerization-anchoring domain of cAMP-dependent PK regulatory subunit"/>
    <property type="match status" value="1"/>
</dbReference>
<feature type="domain" description="RIIa" evidence="1">
    <location>
        <begin position="26"/>
        <end position="63"/>
    </location>
</feature>
<accession>A0A0B6Z7B5</accession>
<dbReference type="SMART" id="SM00394">
    <property type="entry name" value="RIIa"/>
    <property type="match status" value="1"/>
</dbReference>
<name>A0A0B6Z7B5_9EUPU</name>
<organism evidence="2">
    <name type="scientific">Arion vulgaris</name>
    <dbReference type="NCBI Taxonomy" id="1028688"/>
    <lineage>
        <taxon>Eukaryota</taxon>
        <taxon>Metazoa</taxon>
        <taxon>Spiralia</taxon>
        <taxon>Lophotrochozoa</taxon>
        <taxon>Mollusca</taxon>
        <taxon>Gastropoda</taxon>
        <taxon>Heterobranchia</taxon>
        <taxon>Euthyneura</taxon>
        <taxon>Panpulmonata</taxon>
        <taxon>Eupulmonata</taxon>
        <taxon>Stylommatophora</taxon>
        <taxon>Helicina</taxon>
        <taxon>Arionoidea</taxon>
        <taxon>Arionidae</taxon>
        <taxon>Arion</taxon>
    </lineage>
</organism>
<dbReference type="CDD" id="cd12099">
    <property type="entry name" value="DD_RII_PKA"/>
    <property type="match status" value="1"/>
</dbReference>
<gene>
    <name evidence="2" type="primary">ORF51846</name>
</gene>
<proteinExistence type="predicted"/>
<sequence length="73" mass="8243">DFYFIRDHNWSAVSVLPVIMNFEIPPGLTDLLQEFTVAVLRTRPGNLEEFAAQYFNVLNDKKNGPAKSDNNSG</sequence>
<dbReference type="InterPro" id="IPR003117">
    <property type="entry name" value="cAMP_dep_PK_reg_su_I/II_a/b"/>
</dbReference>